<dbReference type="EMBL" id="ML977605">
    <property type="protein sequence ID" value="KAF1998232.1"/>
    <property type="molecule type" value="Genomic_DNA"/>
</dbReference>
<evidence type="ECO:0000256" key="2">
    <source>
        <dbReference type="ARBA" id="ARBA00023239"/>
    </source>
</evidence>
<sequence length="244" mass="27342">MDIESKDDLLWYFAYGSNMSVAKFSGSRGIIPLNATPVFIPGWVLLMEIPGLPYSEPSFSSIRRRMQDDLEVLHTPDVSGVAYLITAKQYQHVVASEGGGIAYCDIEAVGTRIDDGSSVRLRTLGSAMNRSPCPRPSERYMGLLQQGAKDAKLSMEYCQYLEDLPTYQPSSSTWHRLGAIIFLNIFRPLMALMEEITTTNIKEDGNAPRWVIAIVRFTVFVIWATHDWIFTPVFGRGDGLNSFD</sequence>
<dbReference type="OrthoDB" id="2017317at2759"/>
<accession>A0A6A5W913</accession>
<dbReference type="Gene3D" id="3.10.490.10">
    <property type="entry name" value="Gamma-glutamyl cyclotransferase-like"/>
    <property type="match status" value="1"/>
</dbReference>
<evidence type="ECO:0000256" key="3">
    <source>
        <dbReference type="PIRSR" id="PIRSR617939-1"/>
    </source>
</evidence>
<keyword evidence="2" id="KW-0456">Lyase</keyword>
<name>A0A6A5W913_9PLEO</name>
<feature type="active site" description="Proton acceptor" evidence="3">
    <location>
        <position position="97"/>
    </location>
</feature>
<evidence type="ECO:0000313" key="6">
    <source>
        <dbReference type="Proteomes" id="UP000799779"/>
    </source>
</evidence>
<proteinExistence type="predicted"/>
<dbReference type="GO" id="GO:0003839">
    <property type="term" value="F:gamma-glutamylcyclotransferase activity"/>
    <property type="evidence" value="ECO:0007669"/>
    <property type="project" value="UniProtKB-EC"/>
</dbReference>
<evidence type="ECO:0000256" key="4">
    <source>
        <dbReference type="PIRSR" id="PIRSR617939-2"/>
    </source>
</evidence>
<gene>
    <name evidence="5" type="ORF">P154DRAFT_260091</name>
</gene>
<dbReference type="InterPro" id="IPR017939">
    <property type="entry name" value="G-Glutamylcylcotransferase"/>
</dbReference>
<dbReference type="EC" id="4.3.2.9" evidence="1"/>
<protein>
    <recommendedName>
        <fullName evidence="1">gamma-glutamylcyclotransferase</fullName>
        <ecNumber evidence="1">4.3.2.9</ecNumber>
    </recommendedName>
</protein>
<dbReference type="AlphaFoldDB" id="A0A6A5W913"/>
<feature type="binding site" evidence="4">
    <location>
        <begin position="12"/>
        <end position="17"/>
    </location>
    <ligand>
        <name>substrate</name>
    </ligand>
</feature>
<feature type="binding site" evidence="4">
    <location>
        <position position="140"/>
    </location>
    <ligand>
        <name>substrate</name>
    </ligand>
</feature>
<dbReference type="PANTHER" id="PTHR12935:SF0">
    <property type="entry name" value="GAMMA-GLUTAMYLCYCLOTRANSFERASE"/>
    <property type="match status" value="1"/>
</dbReference>
<evidence type="ECO:0000256" key="1">
    <source>
        <dbReference type="ARBA" id="ARBA00012346"/>
    </source>
</evidence>
<dbReference type="Proteomes" id="UP000799779">
    <property type="component" value="Unassembled WGS sequence"/>
</dbReference>
<keyword evidence="6" id="KW-1185">Reference proteome</keyword>
<evidence type="ECO:0000313" key="5">
    <source>
        <dbReference type="EMBL" id="KAF1998232.1"/>
    </source>
</evidence>
<reference evidence="5" key="1">
    <citation type="journal article" date="2020" name="Stud. Mycol.">
        <title>101 Dothideomycetes genomes: a test case for predicting lifestyles and emergence of pathogens.</title>
        <authorList>
            <person name="Haridas S."/>
            <person name="Albert R."/>
            <person name="Binder M."/>
            <person name="Bloem J."/>
            <person name="Labutti K."/>
            <person name="Salamov A."/>
            <person name="Andreopoulos B."/>
            <person name="Baker S."/>
            <person name="Barry K."/>
            <person name="Bills G."/>
            <person name="Bluhm B."/>
            <person name="Cannon C."/>
            <person name="Castanera R."/>
            <person name="Culley D."/>
            <person name="Daum C."/>
            <person name="Ezra D."/>
            <person name="Gonzalez J."/>
            <person name="Henrissat B."/>
            <person name="Kuo A."/>
            <person name="Liang C."/>
            <person name="Lipzen A."/>
            <person name="Lutzoni F."/>
            <person name="Magnuson J."/>
            <person name="Mondo S."/>
            <person name="Nolan M."/>
            <person name="Ohm R."/>
            <person name="Pangilinan J."/>
            <person name="Park H.-J."/>
            <person name="Ramirez L."/>
            <person name="Alfaro M."/>
            <person name="Sun H."/>
            <person name="Tritt A."/>
            <person name="Yoshinaga Y."/>
            <person name="Zwiers L.-H."/>
            <person name="Turgeon B."/>
            <person name="Goodwin S."/>
            <person name="Spatafora J."/>
            <person name="Crous P."/>
            <person name="Grigoriev I."/>
        </authorList>
    </citation>
    <scope>NUCLEOTIDE SEQUENCE</scope>
    <source>
        <strain evidence="5">CBS 123094</strain>
    </source>
</reference>
<organism evidence="5 6">
    <name type="scientific">Amniculicola lignicola CBS 123094</name>
    <dbReference type="NCBI Taxonomy" id="1392246"/>
    <lineage>
        <taxon>Eukaryota</taxon>
        <taxon>Fungi</taxon>
        <taxon>Dikarya</taxon>
        <taxon>Ascomycota</taxon>
        <taxon>Pezizomycotina</taxon>
        <taxon>Dothideomycetes</taxon>
        <taxon>Pleosporomycetidae</taxon>
        <taxon>Pleosporales</taxon>
        <taxon>Amniculicolaceae</taxon>
        <taxon>Amniculicola</taxon>
    </lineage>
</organism>
<dbReference type="PANTHER" id="PTHR12935">
    <property type="entry name" value="GAMMA-GLUTAMYLCYCLOTRANSFERASE"/>
    <property type="match status" value="1"/>
</dbReference>